<keyword evidence="1" id="KW-1133">Transmembrane helix</keyword>
<dbReference type="OrthoDB" id="1729877at2759"/>
<dbReference type="Proteomes" id="UP001153076">
    <property type="component" value="Unassembled WGS sequence"/>
</dbReference>
<dbReference type="EMBL" id="JAKOGI010003008">
    <property type="protein sequence ID" value="KAJ8420963.1"/>
    <property type="molecule type" value="Genomic_DNA"/>
</dbReference>
<dbReference type="AlphaFoldDB" id="A0A9Q1JJ79"/>
<accession>A0A9Q1JJ79</accession>
<keyword evidence="1" id="KW-0812">Transmembrane</keyword>
<organism evidence="2 3">
    <name type="scientific">Carnegiea gigantea</name>
    <dbReference type="NCBI Taxonomy" id="171969"/>
    <lineage>
        <taxon>Eukaryota</taxon>
        <taxon>Viridiplantae</taxon>
        <taxon>Streptophyta</taxon>
        <taxon>Embryophyta</taxon>
        <taxon>Tracheophyta</taxon>
        <taxon>Spermatophyta</taxon>
        <taxon>Magnoliopsida</taxon>
        <taxon>eudicotyledons</taxon>
        <taxon>Gunneridae</taxon>
        <taxon>Pentapetalae</taxon>
        <taxon>Caryophyllales</taxon>
        <taxon>Cactineae</taxon>
        <taxon>Cactaceae</taxon>
        <taxon>Cactoideae</taxon>
        <taxon>Echinocereeae</taxon>
        <taxon>Carnegiea</taxon>
    </lineage>
</organism>
<evidence type="ECO:0000313" key="3">
    <source>
        <dbReference type="Proteomes" id="UP001153076"/>
    </source>
</evidence>
<comment type="caution">
    <text evidence="2">The sequence shown here is derived from an EMBL/GenBank/DDBJ whole genome shotgun (WGS) entry which is preliminary data.</text>
</comment>
<dbReference type="PANTHER" id="PTHR33499">
    <property type="entry name" value="OS12G0282400 PROTEIN-RELATED"/>
    <property type="match status" value="1"/>
</dbReference>
<reference evidence="2" key="1">
    <citation type="submission" date="2022-04" db="EMBL/GenBank/DDBJ databases">
        <title>Carnegiea gigantea Genome sequencing and assembly v2.</title>
        <authorList>
            <person name="Copetti D."/>
            <person name="Sanderson M.J."/>
            <person name="Burquez A."/>
            <person name="Wojciechowski M.F."/>
        </authorList>
    </citation>
    <scope>NUCLEOTIDE SEQUENCE</scope>
    <source>
        <strain evidence="2">SGP5-SGP5p</strain>
        <tissue evidence="2">Aerial part</tissue>
    </source>
</reference>
<evidence type="ECO:0000256" key="1">
    <source>
        <dbReference type="SAM" id="Phobius"/>
    </source>
</evidence>
<sequence length="217" mass="26166">MVRAMLYHHQRMRIWICITLDILMFIAVNYRNILMRHIHLKLGKKRTSMLMRLRHFKQGKKGIAMDVFSNDDMESYCEHVLLHMYDFWTNWRSDLKRYNITKLKRTLRLQKEEWYWLITEIYSKDPHKVSKKQVPEILLIERTIRKRGSIEQKSKLYRQVARELVAQKVFKSKSRDSVVGYGGVVKAKNIRGPSRTRVELEVELNATRKKLKFMLIV</sequence>
<proteinExistence type="predicted"/>
<dbReference type="PANTHER" id="PTHR33499:SF40">
    <property type="entry name" value="TRANSPOSASE-ASSOCIATED DOMAIN-CONTAINING PROTEIN"/>
    <property type="match status" value="1"/>
</dbReference>
<protein>
    <submittedName>
        <fullName evidence="2">Uncharacterized protein</fullName>
    </submittedName>
</protein>
<evidence type="ECO:0000313" key="2">
    <source>
        <dbReference type="EMBL" id="KAJ8420963.1"/>
    </source>
</evidence>
<keyword evidence="1" id="KW-0472">Membrane</keyword>
<name>A0A9Q1JJ79_9CARY</name>
<keyword evidence="3" id="KW-1185">Reference proteome</keyword>
<feature type="transmembrane region" description="Helical" evidence="1">
    <location>
        <begin position="12"/>
        <end position="30"/>
    </location>
</feature>
<gene>
    <name evidence="2" type="ORF">Cgig2_012933</name>
</gene>